<accession>A0A6P4BTV9</accession>
<dbReference type="PANTHER" id="PTHR33710">
    <property type="entry name" value="BNAC02G09200D PROTEIN"/>
    <property type="match status" value="1"/>
</dbReference>
<gene>
    <name evidence="2" type="primary">LOC107461112</name>
</gene>
<evidence type="ECO:0000313" key="2">
    <source>
        <dbReference type="RefSeq" id="XP_015935063.1"/>
    </source>
</evidence>
<reference evidence="2" key="2">
    <citation type="submission" date="2025-08" db="UniProtKB">
        <authorList>
            <consortium name="RefSeq"/>
        </authorList>
    </citation>
    <scope>IDENTIFICATION</scope>
    <source>
        <tissue evidence="2">Whole plant</tissue>
    </source>
</reference>
<dbReference type="RefSeq" id="XP_015935063.1">
    <property type="nucleotide sequence ID" value="XM_016079577.1"/>
</dbReference>
<reference evidence="1" key="1">
    <citation type="journal article" date="2016" name="Nat. Genet.">
        <title>The genome sequences of Arachis duranensis and Arachis ipaensis, the diploid ancestors of cultivated peanut.</title>
        <authorList>
            <person name="Bertioli D.J."/>
            <person name="Cannon S.B."/>
            <person name="Froenicke L."/>
            <person name="Huang G."/>
            <person name="Farmer A.D."/>
            <person name="Cannon E.K."/>
            <person name="Liu X."/>
            <person name="Gao D."/>
            <person name="Clevenger J."/>
            <person name="Dash S."/>
            <person name="Ren L."/>
            <person name="Moretzsohn M.C."/>
            <person name="Shirasawa K."/>
            <person name="Huang W."/>
            <person name="Vidigal B."/>
            <person name="Abernathy B."/>
            <person name="Chu Y."/>
            <person name="Niederhuth C.E."/>
            <person name="Umale P."/>
            <person name="Araujo A.C."/>
            <person name="Kozik A."/>
            <person name="Kim K.D."/>
            <person name="Burow M.D."/>
            <person name="Varshney R.K."/>
            <person name="Wang X."/>
            <person name="Zhang X."/>
            <person name="Barkley N."/>
            <person name="Guimaraes P.M."/>
            <person name="Isobe S."/>
            <person name="Guo B."/>
            <person name="Liao B."/>
            <person name="Stalker H.T."/>
            <person name="Schmitz R.J."/>
            <person name="Scheffler B.E."/>
            <person name="Leal-Bertioli S.C."/>
            <person name="Xun X."/>
            <person name="Jackson S.A."/>
            <person name="Michelmore R."/>
            <person name="Ozias-Akins P."/>
        </authorList>
    </citation>
    <scope>NUCLEOTIDE SEQUENCE [LARGE SCALE GENOMIC DNA]</scope>
    <source>
        <strain evidence="1">cv. V14167</strain>
    </source>
</reference>
<dbReference type="AlphaFoldDB" id="A0A6P4BTV9"/>
<dbReference type="Gene3D" id="3.60.10.10">
    <property type="entry name" value="Endonuclease/exonuclease/phosphatase"/>
    <property type="match status" value="1"/>
</dbReference>
<organism evidence="1 2">
    <name type="scientific">Arachis duranensis</name>
    <name type="common">Wild peanut</name>
    <dbReference type="NCBI Taxonomy" id="130453"/>
    <lineage>
        <taxon>Eukaryota</taxon>
        <taxon>Viridiplantae</taxon>
        <taxon>Streptophyta</taxon>
        <taxon>Embryophyta</taxon>
        <taxon>Tracheophyta</taxon>
        <taxon>Spermatophyta</taxon>
        <taxon>Magnoliopsida</taxon>
        <taxon>eudicotyledons</taxon>
        <taxon>Gunneridae</taxon>
        <taxon>Pentapetalae</taxon>
        <taxon>rosids</taxon>
        <taxon>fabids</taxon>
        <taxon>Fabales</taxon>
        <taxon>Fabaceae</taxon>
        <taxon>Papilionoideae</taxon>
        <taxon>50 kb inversion clade</taxon>
        <taxon>dalbergioids sensu lato</taxon>
        <taxon>Dalbergieae</taxon>
        <taxon>Pterocarpus clade</taxon>
        <taxon>Arachis</taxon>
    </lineage>
</organism>
<evidence type="ECO:0000313" key="1">
    <source>
        <dbReference type="Proteomes" id="UP000515211"/>
    </source>
</evidence>
<dbReference type="KEGG" id="adu:107461112"/>
<dbReference type="SUPFAM" id="SSF56219">
    <property type="entry name" value="DNase I-like"/>
    <property type="match status" value="1"/>
</dbReference>
<dbReference type="InterPro" id="IPR036691">
    <property type="entry name" value="Endo/exonu/phosph_ase_sf"/>
</dbReference>
<sequence length="333" mass="38739">MQENVETWALAVEFSAVLYDEEVDLMGILQAQNEQLAEKRKVAKGLRGDGKLSMVKSLKKKYNLNMVGLLETKREEISVFDVARIWGSSSIGWEYVESVGAIGGLLLIWDDIMFQRTNCYKGERWLCVEGVLTKNNFQCAYCLVYETHGREEKKVVWEELSYIAGLCQVPFCFLGDLNDILQVDDRKGLTSLSASAEEFKGWVHDIQLLDLPLTDRKFTWFRGRSCSWIDRVLVNIEWVEKYPDIRLRGGPRGLSDHYPLILEESQLKALTVPLRQWHNDHFRGMENRIMKFEEEIHRLDNQVSDGIYDGTTEARRKALVSFCEKWYIRKEIH</sequence>
<dbReference type="GeneID" id="107461112"/>
<protein>
    <submittedName>
        <fullName evidence="2">Uncharacterized protein LOC107461112</fullName>
    </submittedName>
</protein>
<dbReference type="PANTHER" id="PTHR33710:SF71">
    <property type="entry name" value="ENDONUCLEASE_EXONUCLEASE_PHOSPHATASE DOMAIN-CONTAINING PROTEIN"/>
    <property type="match status" value="1"/>
</dbReference>
<proteinExistence type="predicted"/>
<keyword evidence="1" id="KW-1185">Reference proteome</keyword>
<dbReference type="Proteomes" id="UP000515211">
    <property type="component" value="Chromosome 8"/>
</dbReference>
<name>A0A6P4BTV9_ARADU</name>